<dbReference type="InterPro" id="IPR016163">
    <property type="entry name" value="Ald_DH_C"/>
</dbReference>
<dbReference type="PIRSF" id="PIRSF000111">
    <property type="entry name" value="ALDH_ADH"/>
    <property type="match status" value="1"/>
</dbReference>
<comment type="similarity">
    <text evidence="7 8">In the C-terminal section; belongs to the iron-containing alcohol dehydrogenase family.</text>
</comment>
<sequence length="880" mass="97057">MIMATSKKHQVEQKQTEQDKQQAAHELIDGLVQKSQVAFDQLRNFTQEQVDNICQAMALAAEEHHMDLAVSAANETGRGVAEDKAIKNIYASEYIWNNIRHDKTVGIIENNDEDQTITIADPLGIIAGVVPVTNPTSTTIFKSIISAKTRNTIIFSFHPQAFESSVKTAKILQAAAEKAGAPKNMIQWIPQCSRENTNALLQHPNIATILATGGPGLVKAAYSSGNPALGVGPGNGPAYIEKSANIERSVYDIVLSKTFDNGMICASENSVVVDDEIYDQVKEEFQKWNCYFVKPNELQTFSDGFIDPQRHQVRGPIAGRSANAIAEMCGLKNVPDNTKVLIAEIDGVGDDYPLSAEKLSPVLTMYRASSHENAFDICRQLLHYGGEGHTAAIHTLDDDLATKYGLEMRASRIIVNSPSGIGGIGNIYNNMTPSLTLGTGSYGGNSVSHNVTDWDLLNIKVIAKRRENRQWVKIPPKVYFQRNSLKELRDIPNINRAFIVTGPGMSKRGYVQRVIDQLRLRQNETPFLVFDDVEEDPSTHTVEKGVAMMNDFKPDTIIALGGGSPMDAAKAMWMFYEHPETSWYGVMQKYLDIRKRAYQIKKPTKSQLIGIPTTSGTGSEVTPFAVITDSETHVKYPLADYALTPNIAIVDSQFVETVPAKTTAYTGLDVLCHATESYVSVMATDYTRGWSLQTVKGAMEYLPKSVQGDKLARRKMHDFSTMAGMAFGQAFLGITHSLAHKMGGAFGLPHGLLIAIAMPQVIRFNAKRPQKLALWPHYETYHATKDYADLARFIGLKGNTDEELAEAYAQKYIDVAHECGVTLSLKANGVSREEFDKVVDELAVLAYEDQCTTTNPVEPLVSQLKELLERCYNGTGVEEN</sequence>
<dbReference type="InterPro" id="IPR012079">
    <property type="entry name" value="Bifunc_Ald-ADH"/>
</dbReference>
<name>A0A0R1WFH8_9LACO</name>
<dbReference type="PANTHER" id="PTHR11496">
    <property type="entry name" value="ALCOHOL DEHYDROGENASE"/>
    <property type="match status" value="1"/>
</dbReference>
<dbReference type="Gene3D" id="1.20.1090.10">
    <property type="entry name" value="Dehydroquinate synthase-like - alpha domain"/>
    <property type="match status" value="1"/>
</dbReference>
<keyword evidence="4" id="KW-0520">NAD</keyword>
<evidence type="ECO:0000259" key="10">
    <source>
        <dbReference type="Pfam" id="PF00171"/>
    </source>
</evidence>
<dbReference type="GO" id="GO:0046872">
    <property type="term" value="F:metal ion binding"/>
    <property type="evidence" value="ECO:0007669"/>
    <property type="project" value="InterPro"/>
</dbReference>
<evidence type="ECO:0000313" key="14">
    <source>
        <dbReference type="Proteomes" id="UP000050973"/>
    </source>
</evidence>
<feature type="domain" description="Alcohol dehydrogenase iron-type/glycerol dehydrogenase GldA" evidence="11">
    <location>
        <begin position="475"/>
        <end position="651"/>
    </location>
</feature>
<keyword evidence="3" id="KW-0408">Iron</keyword>
<dbReference type="Pfam" id="PF00171">
    <property type="entry name" value="Aldedh"/>
    <property type="match status" value="1"/>
</dbReference>
<dbReference type="PATRIC" id="fig|1423779.3.peg.805"/>
<dbReference type="AlphaFoldDB" id="A0A0R1WFH8"/>
<gene>
    <name evidence="13" type="ORF">FC49_GL000789</name>
</gene>
<evidence type="ECO:0000259" key="11">
    <source>
        <dbReference type="Pfam" id="PF00465"/>
    </source>
</evidence>
<evidence type="ECO:0000313" key="13">
    <source>
        <dbReference type="EMBL" id="KRM16686.1"/>
    </source>
</evidence>
<organism evidence="13 14">
    <name type="scientific">Limosilactobacillus oris DSM 4864</name>
    <dbReference type="NCBI Taxonomy" id="1423779"/>
    <lineage>
        <taxon>Bacteria</taxon>
        <taxon>Bacillati</taxon>
        <taxon>Bacillota</taxon>
        <taxon>Bacilli</taxon>
        <taxon>Lactobacillales</taxon>
        <taxon>Lactobacillaceae</taxon>
        <taxon>Limosilactobacillus</taxon>
    </lineage>
</organism>
<evidence type="ECO:0000256" key="5">
    <source>
        <dbReference type="ARBA" id="ARBA00023268"/>
    </source>
</evidence>
<evidence type="ECO:0000256" key="2">
    <source>
        <dbReference type="ARBA" id="ARBA00023002"/>
    </source>
</evidence>
<dbReference type="Pfam" id="PF00465">
    <property type="entry name" value="Fe-ADH"/>
    <property type="match status" value="1"/>
</dbReference>
<dbReference type="InterPro" id="IPR016161">
    <property type="entry name" value="Ald_DH/histidinol_DH"/>
</dbReference>
<dbReference type="CDD" id="cd07122">
    <property type="entry name" value="ALDH_F20_ACDH"/>
    <property type="match status" value="1"/>
</dbReference>
<feature type="domain" description="Fe-containing alcohol dehydrogenase-like C-terminal" evidence="12">
    <location>
        <begin position="663"/>
        <end position="871"/>
    </location>
</feature>
<evidence type="ECO:0000256" key="4">
    <source>
        <dbReference type="ARBA" id="ARBA00023027"/>
    </source>
</evidence>
<dbReference type="GO" id="GO:0008774">
    <property type="term" value="F:acetaldehyde dehydrogenase (acetylating) activity"/>
    <property type="evidence" value="ECO:0007669"/>
    <property type="project" value="UniProtKB-UniRule"/>
</dbReference>
<dbReference type="FunFam" id="3.40.50.1970:FF:000003">
    <property type="entry name" value="Alcohol dehydrogenase, iron-containing"/>
    <property type="match status" value="1"/>
</dbReference>
<dbReference type="InterPro" id="IPR016162">
    <property type="entry name" value="Ald_DH_N"/>
</dbReference>
<feature type="compositionally biased region" description="Basic and acidic residues" evidence="9">
    <location>
        <begin position="9"/>
        <end position="22"/>
    </location>
</feature>
<evidence type="ECO:0000256" key="8">
    <source>
        <dbReference type="PIRNR" id="PIRNR000111"/>
    </source>
</evidence>
<dbReference type="EMBL" id="AZGE01000002">
    <property type="protein sequence ID" value="KRM16686.1"/>
    <property type="molecule type" value="Genomic_DNA"/>
</dbReference>
<feature type="region of interest" description="Disordered" evidence="9">
    <location>
        <begin position="1"/>
        <end position="22"/>
    </location>
</feature>
<keyword evidence="2 8" id="KW-0560">Oxidoreductase</keyword>
<dbReference type="Gene3D" id="3.40.50.1970">
    <property type="match status" value="1"/>
</dbReference>
<feature type="domain" description="Aldehyde dehydrogenase" evidence="10">
    <location>
        <begin position="20"/>
        <end position="418"/>
    </location>
</feature>
<dbReference type="Proteomes" id="UP000050973">
    <property type="component" value="Unassembled WGS sequence"/>
</dbReference>
<dbReference type="Gene3D" id="3.40.605.10">
    <property type="entry name" value="Aldehyde Dehydrogenase, Chain A, domain 1"/>
    <property type="match status" value="1"/>
</dbReference>
<dbReference type="GO" id="GO:0004022">
    <property type="term" value="F:alcohol dehydrogenase (NAD+) activity"/>
    <property type="evidence" value="ECO:0007669"/>
    <property type="project" value="UniProtKB-UniRule"/>
</dbReference>
<dbReference type="InterPro" id="IPR039697">
    <property type="entry name" value="Alcohol_dehydrogenase_Fe"/>
</dbReference>
<evidence type="ECO:0000259" key="12">
    <source>
        <dbReference type="Pfam" id="PF25137"/>
    </source>
</evidence>
<dbReference type="Pfam" id="PF25137">
    <property type="entry name" value="ADH_Fe_C"/>
    <property type="match status" value="1"/>
</dbReference>
<dbReference type="PANTHER" id="PTHR11496:SF83">
    <property type="entry name" value="HYDROXYACID-OXOACID TRANSHYDROGENASE, MITOCHONDRIAL"/>
    <property type="match status" value="1"/>
</dbReference>
<evidence type="ECO:0000256" key="6">
    <source>
        <dbReference type="ARBA" id="ARBA00035641"/>
    </source>
</evidence>
<dbReference type="GO" id="GO:0006066">
    <property type="term" value="P:alcohol metabolic process"/>
    <property type="evidence" value="ECO:0007669"/>
    <property type="project" value="InterPro"/>
</dbReference>
<evidence type="ECO:0000256" key="9">
    <source>
        <dbReference type="SAM" id="MobiDB-lite"/>
    </source>
</evidence>
<dbReference type="PROSITE" id="PS00913">
    <property type="entry name" value="ADH_IRON_1"/>
    <property type="match status" value="1"/>
</dbReference>
<dbReference type="SUPFAM" id="SSF53720">
    <property type="entry name" value="ALDH-like"/>
    <property type="match status" value="1"/>
</dbReference>
<dbReference type="Gene3D" id="3.40.309.10">
    <property type="entry name" value="Aldehyde Dehydrogenase, Chain A, domain 2"/>
    <property type="match status" value="1"/>
</dbReference>
<proteinExistence type="inferred from homology"/>
<reference evidence="13 14" key="1">
    <citation type="journal article" date="2015" name="Genome Announc.">
        <title>Expanding the biotechnology potential of lactobacilli through comparative genomics of 213 strains and associated genera.</title>
        <authorList>
            <person name="Sun Z."/>
            <person name="Harris H.M."/>
            <person name="McCann A."/>
            <person name="Guo C."/>
            <person name="Argimon S."/>
            <person name="Zhang W."/>
            <person name="Yang X."/>
            <person name="Jeffery I.B."/>
            <person name="Cooney J.C."/>
            <person name="Kagawa T.F."/>
            <person name="Liu W."/>
            <person name="Song Y."/>
            <person name="Salvetti E."/>
            <person name="Wrobel A."/>
            <person name="Rasinkangas P."/>
            <person name="Parkhill J."/>
            <person name="Rea M.C."/>
            <person name="O'Sullivan O."/>
            <person name="Ritari J."/>
            <person name="Douillard F.P."/>
            <person name="Paul Ross R."/>
            <person name="Yang R."/>
            <person name="Briner A.E."/>
            <person name="Felis G.E."/>
            <person name="de Vos W.M."/>
            <person name="Barrangou R."/>
            <person name="Klaenhammer T.R."/>
            <person name="Caufield P.W."/>
            <person name="Cui Y."/>
            <person name="Zhang H."/>
            <person name="O'Toole P.W."/>
        </authorList>
    </citation>
    <scope>NUCLEOTIDE SEQUENCE [LARGE SCALE GENOMIC DNA]</scope>
    <source>
        <strain evidence="13 14">DSM 4864</strain>
    </source>
</reference>
<dbReference type="GO" id="GO:0015976">
    <property type="term" value="P:carbon utilization"/>
    <property type="evidence" value="ECO:0007669"/>
    <property type="project" value="InterPro"/>
</dbReference>
<dbReference type="SUPFAM" id="SSF56796">
    <property type="entry name" value="Dehydroquinate synthase-like"/>
    <property type="match status" value="1"/>
</dbReference>
<comment type="cofactor">
    <cofactor evidence="1">
        <name>Fe(2+)</name>
        <dbReference type="ChEBI" id="CHEBI:29033"/>
    </cofactor>
</comment>
<dbReference type="InterPro" id="IPR001670">
    <property type="entry name" value="ADH_Fe/GldA"/>
</dbReference>
<accession>A0A0R1WFH8</accession>
<dbReference type="NCBIfam" id="NF010378">
    <property type="entry name" value="PRK13805.1"/>
    <property type="match status" value="1"/>
</dbReference>
<protein>
    <recommendedName>
        <fullName evidence="8">Aldehyde-alcohol dehydrogenase</fullName>
    </recommendedName>
</protein>
<comment type="similarity">
    <text evidence="6 8">In the N-terminal section; belongs to the aldehyde dehydrogenase family.</text>
</comment>
<keyword evidence="5" id="KW-0511">Multifunctional enzyme</keyword>
<dbReference type="InterPro" id="IPR015590">
    <property type="entry name" value="Aldehyde_DH_dom"/>
</dbReference>
<comment type="caution">
    <text evidence="13">The sequence shown here is derived from an EMBL/GenBank/DDBJ whole genome shotgun (WGS) entry which is preliminary data.</text>
</comment>
<dbReference type="InterPro" id="IPR034789">
    <property type="entry name" value="AAD_C"/>
</dbReference>
<dbReference type="InterPro" id="IPR018211">
    <property type="entry name" value="ADH_Fe_CS"/>
</dbReference>
<evidence type="ECO:0000256" key="3">
    <source>
        <dbReference type="ARBA" id="ARBA00023004"/>
    </source>
</evidence>
<dbReference type="InterPro" id="IPR056798">
    <property type="entry name" value="ADH_Fe_C"/>
</dbReference>
<dbReference type="CDD" id="cd08178">
    <property type="entry name" value="AAD_C"/>
    <property type="match status" value="1"/>
</dbReference>
<dbReference type="FunFam" id="1.20.1090.10:FF:000001">
    <property type="entry name" value="Aldehyde-alcohol dehydrogenase"/>
    <property type="match status" value="1"/>
</dbReference>
<evidence type="ECO:0000256" key="1">
    <source>
        <dbReference type="ARBA" id="ARBA00001954"/>
    </source>
</evidence>
<evidence type="ECO:0000256" key="7">
    <source>
        <dbReference type="ARBA" id="ARBA00035645"/>
    </source>
</evidence>